<dbReference type="InterPro" id="IPR013087">
    <property type="entry name" value="Znf_C2H2_type"/>
</dbReference>
<feature type="domain" description="C2H2-type" evidence="12">
    <location>
        <begin position="443"/>
        <end position="470"/>
    </location>
</feature>
<comment type="similarity">
    <text evidence="8">Belongs to the snail C2H2-type zinc-finger protein family.</text>
</comment>
<dbReference type="Pfam" id="PF07776">
    <property type="entry name" value="zf-AD"/>
    <property type="match status" value="1"/>
</dbReference>
<evidence type="ECO:0000256" key="6">
    <source>
        <dbReference type="ARBA" id="ARBA00023125"/>
    </source>
</evidence>
<dbReference type="SMART" id="SM00355">
    <property type="entry name" value="ZnF_C2H2"/>
    <property type="match status" value="8"/>
</dbReference>
<dbReference type="GO" id="GO:0000981">
    <property type="term" value="F:DNA-binding transcription factor activity, RNA polymerase II-specific"/>
    <property type="evidence" value="ECO:0007669"/>
    <property type="project" value="TreeGrafter"/>
</dbReference>
<dbReference type="STRING" id="195883.A0A482WMQ7"/>
<dbReference type="PANTHER" id="PTHR24388:SF54">
    <property type="entry name" value="PROTEIN ESCARGOT"/>
    <property type="match status" value="1"/>
</dbReference>
<evidence type="ECO:0000313" key="15">
    <source>
        <dbReference type="Proteomes" id="UP000291343"/>
    </source>
</evidence>
<dbReference type="SUPFAM" id="SSF57716">
    <property type="entry name" value="Glucocorticoid receptor-like (DNA-binding domain)"/>
    <property type="match status" value="1"/>
</dbReference>
<dbReference type="Gene3D" id="3.30.160.60">
    <property type="entry name" value="Classic Zinc Finger"/>
    <property type="match status" value="4"/>
</dbReference>
<feature type="binding site" evidence="10">
    <location>
        <position position="130"/>
    </location>
    <ligand>
        <name>Zn(2+)</name>
        <dbReference type="ChEBI" id="CHEBI:29105"/>
    </ligand>
</feature>
<evidence type="ECO:0000256" key="5">
    <source>
        <dbReference type="ARBA" id="ARBA00022833"/>
    </source>
</evidence>
<proteinExistence type="inferred from homology"/>
<name>A0A482WMQ7_LAOST</name>
<keyword evidence="15" id="KW-1185">Reference proteome</keyword>
<reference evidence="14 15" key="1">
    <citation type="journal article" date="2017" name="Gigascience">
        <title>Genome sequence of the small brown planthopper, Laodelphax striatellus.</title>
        <authorList>
            <person name="Zhu J."/>
            <person name="Jiang F."/>
            <person name="Wang X."/>
            <person name="Yang P."/>
            <person name="Bao Y."/>
            <person name="Zhao W."/>
            <person name="Wang W."/>
            <person name="Lu H."/>
            <person name="Wang Q."/>
            <person name="Cui N."/>
            <person name="Li J."/>
            <person name="Chen X."/>
            <person name="Luo L."/>
            <person name="Yu J."/>
            <person name="Kang L."/>
            <person name="Cui F."/>
        </authorList>
    </citation>
    <scope>NUCLEOTIDE SEQUENCE [LARGE SCALE GENOMIC DNA]</scope>
    <source>
        <strain evidence="14">Lst14</strain>
    </source>
</reference>
<evidence type="ECO:0000256" key="2">
    <source>
        <dbReference type="ARBA" id="ARBA00022723"/>
    </source>
</evidence>
<dbReference type="EMBL" id="QKKF02030383">
    <property type="protein sequence ID" value="RZF34763.1"/>
    <property type="molecule type" value="Genomic_DNA"/>
</dbReference>
<accession>A0A482WMQ7</accession>
<evidence type="ECO:0000313" key="14">
    <source>
        <dbReference type="EMBL" id="RZF34763.1"/>
    </source>
</evidence>
<feature type="domain" description="C2H2-type" evidence="12">
    <location>
        <begin position="530"/>
        <end position="558"/>
    </location>
</feature>
<comment type="subcellular location">
    <subcellularLocation>
        <location evidence="1">Nucleus</location>
    </subcellularLocation>
</comment>
<evidence type="ECO:0000256" key="7">
    <source>
        <dbReference type="ARBA" id="ARBA00023242"/>
    </source>
</evidence>
<dbReference type="SUPFAM" id="SSF57667">
    <property type="entry name" value="beta-beta-alpha zinc fingers"/>
    <property type="match status" value="2"/>
</dbReference>
<dbReference type="PANTHER" id="PTHR24388">
    <property type="entry name" value="ZINC FINGER PROTEIN"/>
    <property type="match status" value="1"/>
</dbReference>
<feature type="domain" description="ZAD" evidence="13">
    <location>
        <begin position="78"/>
        <end position="157"/>
    </location>
</feature>
<dbReference type="PROSITE" id="PS51915">
    <property type="entry name" value="ZAD"/>
    <property type="match status" value="1"/>
</dbReference>
<keyword evidence="5 10" id="KW-0862">Zinc</keyword>
<feature type="domain" description="C2H2-type" evidence="12">
    <location>
        <begin position="405"/>
        <end position="433"/>
    </location>
</feature>
<dbReference type="OrthoDB" id="6077919at2759"/>
<evidence type="ECO:0000256" key="8">
    <source>
        <dbReference type="ARBA" id="ARBA00037948"/>
    </source>
</evidence>
<dbReference type="PROSITE" id="PS00028">
    <property type="entry name" value="ZINC_FINGER_C2H2_1"/>
    <property type="match status" value="6"/>
</dbReference>
<dbReference type="SMART" id="SM00868">
    <property type="entry name" value="zf-AD"/>
    <property type="match status" value="1"/>
</dbReference>
<feature type="binding site" evidence="10">
    <location>
        <position position="83"/>
    </location>
    <ligand>
        <name>Zn(2+)</name>
        <dbReference type="ChEBI" id="CHEBI:29105"/>
    </ligand>
</feature>
<dbReference type="Pfam" id="PF13894">
    <property type="entry name" value="zf-C2H2_4"/>
    <property type="match status" value="1"/>
</dbReference>
<dbReference type="AlphaFoldDB" id="A0A482WMQ7"/>
<organism evidence="14 15">
    <name type="scientific">Laodelphax striatellus</name>
    <name type="common">Small brown planthopper</name>
    <name type="synonym">Delphax striatella</name>
    <dbReference type="NCBI Taxonomy" id="195883"/>
    <lineage>
        <taxon>Eukaryota</taxon>
        <taxon>Metazoa</taxon>
        <taxon>Ecdysozoa</taxon>
        <taxon>Arthropoda</taxon>
        <taxon>Hexapoda</taxon>
        <taxon>Insecta</taxon>
        <taxon>Pterygota</taxon>
        <taxon>Neoptera</taxon>
        <taxon>Paraneoptera</taxon>
        <taxon>Hemiptera</taxon>
        <taxon>Auchenorrhyncha</taxon>
        <taxon>Fulgoroidea</taxon>
        <taxon>Delphacidae</taxon>
        <taxon>Criomorphinae</taxon>
        <taxon>Laodelphax</taxon>
    </lineage>
</organism>
<keyword evidence="6" id="KW-0238">DNA-binding</keyword>
<evidence type="ECO:0000256" key="3">
    <source>
        <dbReference type="ARBA" id="ARBA00022737"/>
    </source>
</evidence>
<evidence type="ECO:0008006" key="16">
    <source>
        <dbReference type="Google" id="ProtNLM"/>
    </source>
</evidence>
<dbReference type="GO" id="GO:0000978">
    <property type="term" value="F:RNA polymerase II cis-regulatory region sequence-specific DNA binding"/>
    <property type="evidence" value="ECO:0007669"/>
    <property type="project" value="TreeGrafter"/>
</dbReference>
<evidence type="ECO:0000256" key="1">
    <source>
        <dbReference type="ARBA" id="ARBA00004123"/>
    </source>
</evidence>
<keyword evidence="4 9" id="KW-0863">Zinc-finger</keyword>
<dbReference type="InterPro" id="IPR012934">
    <property type="entry name" value="Znf_AD"/>
</dbReference>
<dbReference type="Pfam" id="PF00096">
    <property type="entry name" value="zf-C2H2"/>
    <property type="match status" value="2"/>
</dbReference>
<evidence type="ECO:0000259" key="13">
    <source>
        <dbReference type="PROSITE" id="PS51915"/>
    </source>
</evidence>
<evidence type="ECO:0000259" key="12">
    <source>
        <dbReference type="PROSITE" id="PS50157"/>
    </source>
</evidence>
<dbReference type="GO" id="GO:0008270">
    <property type="term" value="F:zinc ion binding"/>
    <property type="evidence" value="ECO:0007669"/>
    <property type="project" value="UniProtKB-UniRule"/>
</dbReference>
<dbReference type="InParanoid" id="A0A482WMQ7"/>
<dbReference type="Proteomes" id="UP000291343">
    <property type="component" value="Unassembled WGS sequence"/>
</dbReference>
<dbReference type="GO" id="GO:0005634">
    <property type="term" value="C:nucleus"/>
    <property type="evidence" value="ECO:0007669"/>
    <property type="project" value="UniProtKB-SubCell"/>
</dbReference>
<keyword evidence="3" id="KW-0677">Repeat</keyword>
<dbReference type="InterPro" id="IPR050527">
    <property type="entry name" value="Snail/Krueppel_Znf"/>
</dbReference>
<evidence type="ECO:0000256" key="11">
    <source>
        <dbReference type="SAM" id="MobiDB-lite"/>
    </source>
</evidence>
<keyword evidence="2 10" id="KW-0479">Metal-binding</keyword>
<evidence type="ECO:0000256" key="4">
    <source>
        <dbReference type="ARBA" id="ARBA00022771"/>
    </source>
</evidence>
<feature type="domain" description="C2H2-type" evidence="12">
    <location>
        <begin position="359"/>
        <end position="388"/>
    </location>
</feature>
<dbReference type="Gene3D" id="3.40.1800.20">
    <property type="match status" value="1"/>
</dbReference>
<gene>
    <name evidence="14" type="ORF">LSTR_LSTR007815</name>
</gene>
<feature type="domain" description="C2H2-type" evidence="12">
    <location>
        <begin position="559"/>
        <end position="582"/>
    </location>
</feature>
<feature type="region of interest" description="Disordered" evidence="11">
    <location>
        <begin position="1"/>
        <end position="32"/>
    </location>
</feature>
<feature type="domain" description="C2H2-type" evidence="12">
    <location>
        <begin position="472"/>
        <end position="499"/>
    </location>
</feature>
<sequence>MEKFFSRGKGNDPSINNCPARKRSDPEERRLNYEKKLMKEEEERLKRLEEEDKICDYTSFSEVLSVKIKSTDLENLEKQCRFCLNLISINDYYEEIFSEGIISGMLKEKMNKCFDIKKMNFQERLPNKICSSCVKKLDEFYLFSSEFEINQEKLEQSTIKTALLIEDIHSERENKHNAAESGIESGHKQLVLKQNFLLTEKLKVLAIKDEKDDLFASSICNTNFIGGIDDSPALIVNKKEKKELEEVKEEIDTGNERGTYHLKNTVVCDPLQSENVDCNSSMRINEMIPSDIQQANDRICLNQASPSQFNNEYEFQSHVKSHPSNEKLPRCYSGVSTVSSEFLQPQSGVSSGNNNNNNFQCQCHLCPSIFNSKNLLNKHIRQHIIERSVYSKEGLGSLGSTSMKIICKICKKGFFTRSRYDLHVMKDHDPQKEVPPRRKGRIFQCNHCNKIFKNKVDITRHVSIHLKRKSPHVCSVCGKEYVFPVALKNHVLTHNPDYKIECPVCLLTFSKRKELKTHKCHSNTPDTAMFKCKTCNLEFSSLKYLKIHEDLDHGIGAPYTCDYCTRTFLSNDALLAHMNESHFEVNGSTETGMKVENTYDIEEKQITDLLFDEDDDLTTNLEILMCTLCGTLCITNEEFQEHMAGHINIIM</sequence>
<dbReference type="InterPro" id="IPR036236">
    <property type="entry name" value="Znf_C2H2_sf"/>
</dbReference>
<comment type="caution">
    <text evidence="14">The sequence shown here is derived from an EMBL/GenBank/DDBJ whole genome shotgun (WGS) entry which is preliminary data.</text>
</comment>
<protein>
    <recommendedName>
        <fullName evidence="16">Protein krueppel</fullName>
    </recommendedName>
</protein>
<feature type="compositionally biased region" description="Basic and acidic residues" evidence="11">
    <location>
        <begin position="22"/>
        <end position="32"/>
    </location>
</feature>
<keyword evidence="7" id="KW-0539">Nucleus</keyword>
<evidence type="ECO:0000256" key="9">
    <source>
        <dbReference type="PROSITE-ProRule" id="PRU00042"/>
    </source>
</evidence>
<evidence type="ECO:0000256" key="10">
    <source>
        <dbReference type="PROSITE-ProRule" id="PRU01263"/>
    </source>
</evidence>
<feature type="binding site" evidence="10">
    <location>
        <position position="80"/>
    </location>
    <ligand>
        <name>Zn(2+)</name>
        <dbReference type="ChEBI" id="CHEBI:29105"/>
    </ligand>
</feature>
<dbReference type="PROSITE" id="PS50157">
    <property type="entry name" value="ZINC_FINGER_C2H2_2"/>
    <property type="match status" value="6"/>
</dbReference>
<feature type="binding site" evidence="10">
    <location>
        <position position="133"/>
    </location>
    <ligand>
        <name>Zn(2+)</name>
        <dbReference type="ChEBI" id="CHEBI:29105"/>
    </ligand>
</feature>